<reference evidence="3 4" key="1">
    <citation type="submission" date="2021-04" db="EMBL/GenBank/DDBJ databases">
        <authorList>
            <person name="De Guttry C."/>
            <person name="Zahm M."/>
            <person name="Klopp C."/>
            <person name="Cabau C."/>
            <person name="Louis A."/>
            <person name="Berthelot C."/>
            <person name="Parey E."/>
            <person name="Roest Crollius H."/>
            <person name="Montfort J."/>
            <person name="Robinson-Rechavi M."/>
            <person name="Bucao C."/>
            <person name="Bouchez O."/>
            <person name="Gislard M."/>
            <person name="Lluch J."/>
            <person name="Milhes M."/>
            <person name="Lampietro C."/>
            <person name="Lopez Roques C."/>
            <person name="Donnadieu C."/>
            <person name="Braasch I."/>
            <person name="Desvignes T."/>
            <person name="Postlethwait J."/>
            <person name="Bobe J."/>
            <person name="Wedekind C."/>
            <person name="Guiguen Y."/>
        </authorList>
    </citation>
    <scope>NUCLEOTIDE SEQUENCE [LARGE SCALE GENOMIC DNA]</scope>
    <source>
        <strain evidence="3">Cs_M1</strain>
        <tissue evidence="3">Blood</tissue>
    </source>
</reference>
<keyword evidence="2" id="KW-1133">Transmembrane helix</keyword>
<feature type="compositionally biased region" description="Basic and acidic residues" evidence="1">
    <location>
        <begin position="40"/>
        <end position="49"/>
    </location>
</feature>
<dbReference type="Proteomes" id="UP001356427">
    <property type="component" value="Unassembled WGS sequence"/>
</dbReference>
<organism evidence="3 4">
    <name type="scientific">Coregonus suidteri</name>
    <dbReference type="NCBI Taxonomy" id="861788"/>
    <lineage>
        <taxon>Eukaryota</taxon>
        <taxon>Metazoa</taxon>
        <taxon>Chordata</taxon>
        <taxon>Craniata</taxon>
        <taxon>Vertebrata</taxon>
        <taxon>Euteleostomi</taxon>
        <taxon>Actinopterygii</taxon>
        <taxon>Neopterygii</taxon>
        <taxon>Teleostei</taxon>
        <taxon>Protacanthopterygii</taxon>
        <taxon>Salmoniformes</taxon>
        <taxon>Salmonidae</taxon>
        <taxon>Coregoninae</taxon>
        <taxon>Coregonus</taxon>
    </lineage>
</organism>
<evidence type="ECO:0000313" key="3">
    <source>
        <dbReference type="EMBL" id="KAK6328912.1"/>
    </source>
</evidence>
<feature type="transmembrane region" description="Helical" evidence="2">
    <location>
        <begin position="6"/>
        <end position="22"/>
    </location>
</feature>
<evidence type="ECO:0000256" key="1">
    <source>
        <dbReference type="SAM" id="MobiDB-lite"/>
    </source>
</evidence>
<protein>
    <submittedName>
        <fullName evidence="3">Uncharacterized protein</fullName>
    </submittedName>
</protein>
<keyword evidence="2" id="KW-0472">Membrane</keyword>
<sequence>MLYILGITIGLICIIIYFSNGLKERNALMRRNKGGNPQNPEHKEANKKKLNEQDYHLLAKVLSVGLVDADPNYLQHLKDYRDLRGSTS</sequence>
<accession>A0AAN8RID0</accession>
<proteinExistence type="predicted"/>
<keyword evidence="4" id="KW-1185">Reference proteome</keyword>
<evidence type="ECO:0000256" key="2">
    <source>
        <dbReference type="SAM" id="Phobius"/>
    </source>
</evidence>
<dbReference type="AlphaFoldDB" id="A0AAN8RID0"/>
<gene>
    <name evidence="3" type="ORF">J4Q44_G00008900</name>
</gene>
<keyword evidence="2" id="KW-0812">Transmembrane</keyword>
<feature type="region of interest" description="Disordered" evidence="1">
    <location>
        <begin position="30"/>
        <end position="49"/>
    </location>
</feature>
<evidence type="ECO:0000313" key="4">
    <source>
        <dbReference type="Proteomes" id="UP001356427"/>
    </source>
</evidence>
<comment type="caution">
    <text evidence="3">The sequence shown here is derived from an EMBL/GenBank/DDBJ whole genome shotgun (WGS) entry which is preliminary data.</text>
</comment>
<dbReference type="EMBL" id="JAGTTL010000001">
    <property type="protein sequence ID" value="KAK6328912.1"/>
    <property type="molecule type" value="Genomic_DNA"/>
</dbReference>
<name>A0AAN8RID0_9TELE</name>